<keyword evidence="1" id="KW-0812">Transmembrane</keyword>
<comment type="caution">
    <text evidence="2">The sequence shown here is derived from an EMBL/GenBank/DDBJ whole genome shotgun (WGS) entry which is preliminary data.</text>
</comment>
<feature type="transmembrane region" description="Helical" evidence="1">
    <location>
        <begin position="61"/>
        <end position="84"/>
    </location>
</feature>
<organism evidence="2 3">
    <name type="scientific">Macrophomina phaseolina</name>
    <dbReference type="NCBI Taxonomy" id="35725"/>
    <lineage>
        <taxon>Eukaryota</taxon>
        <taxon>Fungi</taxon>
        <taxon>Dikarya</taxon>
        <taxon>Ascomycota</taxon>
        <taxon>Pezizomycotina</taxon>
        <taxon>Dothideomycetes</taxon>
        <taxon>Dothideomycetes incertae sedis</taxon>
        <taxon>Botryosphaeriales</taxon>
        <taxon>Botryosphaeriaceae</taxon>
        <taxon>Macrophomina</taxon>
    </lineage>
</organism>
<reference evidence="2 3" key="1">
    <citation type="journal article" date="2021" name="Nat. Commun.">
        <title>Genetic determinants of endophytism in the Arabidopsis root mycobiome.</title>
        <authorList>
            <person name="Mesny F."/>
            <person name="Miyauchi S."/>
            <person name="Thiergart T."/>
            <person name="Pickel B."/>
            <person name="Atanasova L."/>
            <person name="Karlsson M."/>
            <person name="Huettel B."/>
            <person name="Barry K.W."/>
            <person name="Haridas S."/>
            <person name="Chen C."/>
            <person name="Bauer D."/>
            <person name="Andreopoulos W."/>
            <person name="Pangilinan J."/>
            <person name="LaButti K."/>
            <person name="Riley R."/>
            <person name="Lipzen A."/>
            <person name="Clum A."/>
            <person name="Drula E."/>
            <person name="Henrissat B."/>
            <person name="Kohler A."/>
            <person name="Grigoriev I.V."/>
            <person name="Martin F.M."/>
            <person name="Hacquard S."/>
        </authorList>
    </citation>
    <scope>NUCLEOTIDE SEQUENCE [LARGE SCALE GENOMIC DNA]</scope>
    <source>
        <strain evidence="2 3">MPI-SDFR-AT-0080</strain>
    </source>
</reference>
<keyword evidence="1" id="KW-0472">Membrane</keyword>
<gene>
    <name evidence="2" type="ORF">B0J12DRAFT_12256</name>
</gene>
<evidence type="ECO:0000313" key="3">
    <source>
        <dbReference type="Proteomes" id="UP000774617"/>
    </source>
</evidence>
<dbReference type="Proteomes" id="UP000774617">
    <property type="component" value="Unassembled WGS sequence"/>
</dbReference>
<accession>A0ABQ8GX83</accession>
<proteinExistence type="predicted"/>
<name>A0ABQ8GX83_9PEZI</name>
<sequence length="105" mass="12177">MFSRLIEYFGGICEGLFMALRKKRPKRFSDPLSHFRFAHGAVVFFFFSISFRRGSCVGLGIIWTVWRIWTFSISLIDSFSHGLTELMIMRKSKKASSSQEIPRST</sequence>
<dbReference type="EMBL" id="JAGTJR010000001">
    <property type="protein sequence ID" value="KAH7064795.1"/>
    <property type="molecule type" value="Genomic_DNA"/>
</dbReference>
<protein>
    <submittedName>
        <fullName evidence="2">Uncharacterized protein</fullName>
    </submittedName>
</protein>
<keyword evidence="1" id="KW-1133">Transmembrane helix</keyword>
<evidence type="ECO:0000313" key="2">
    <source>
        <dbReference type="EMBL" id="KAH7064795.1"/>
    </source>
</evidence>
<keyword evidence="3" id="KW-1185">Reference proteome</keyword>
<feature type="transmembrane region" description="Helical" evidence="1">
    <location>
        <begin position="31"/>
        <end position="49"/>
    </location>
</feature>
<evidence type="ECO:0000256" key="1">
    <source>
        <dbReference type="SAM" id="Phobius"/>
    </source>
</evidence>